<evidence type="ECO:0000313" key="3">
    <source>
        <dbReference type="Proteomes" id="UP001266305"/>
    </source>
</evidence>
<protein>
    <submittedName>
        <fullName evidence="2">Uncharacterized protein</fullName>
    </submittedName>
</protein>
<reference evidence="2 3" key="1">
    <citation type="submission" date="2023-05" db="EMBL/GenBank/DDBJ databases">
        <title>B98-5 Cell Line De Novo Hybrid Assembly: An Optical Mapping Approach.</title>
        <authorList>
            <person name="Kananen K."/>
            <person name="Auerbach J.A."/>
            <person name="Kautto E."/>
            <person name="Blachly J.S."/>
        </authorList>
    </citation>
    <scope>NUCLEOTIDE SEQUENCE [LARGE SCALE GENOMIC DNA]</scope>
    <source>
        <strain evidence="2">B95-8</strain>
        <tissue evidence="2">Cell line</tissue>
    </source>
</reference>
<evidence type="ECO:0000256" key="1">
    <source>
        <dbReference type="SAM" id="MobiDB-lite"/>
    </source>
</evidence>
<comment type="caution">
    <text evidence="2">The sequence shown here is derived from an EMBL/GenBank/DDBJ whole genome shotgun (WGS) entry which is preliminary data.</text>
</comment>
<feature type="non-terminal residue" evidence="2">
    <location>
        <position position="1"/>
    </location>
</feature>
<dbReference type="EMBL" id="JASSZA010000003">
    <property type="protein sequence ID" value="KAK2115091.1"/>
    <property type="molecule type" value="Genomic_DNA"/>
</dbReference>
<feature type="region of interest" description="Disordered" evidence="1">
    <location>
        <begin position="1"/>
        <end position="27"/>
    </location>
</feature>
<organism evidence="2 3">
    <name type="scientific">Saguinus oedipus</name>
    <name type="common">Cotton-top tamarin</name>
    <name type="synonym">Oedipomidas oedipus</name>
    <dbReference type="NCBI Taxonomy" id="9490"/>
    <lineage>
        <taxon>Eukaryota</taxon>
        <taxon>Metazoa</taxon>
        <taxon>Chordata</taxon>
        <taxon>Craniata</taxon>
        <taxon>Vertebrata</taxon>
        <taxon>Euteleostomi</taxon>
        <taxon>Mammalia</taxon>
        <taxon>Eutheria</taxon>
        <taxon>Euarchontoglires</taxon>
        <taxon>Primates</taxon>
        <taxon>Haplorrhini</taxon>
        <taxon>Platyrrhini</taxon>
        <taxon>Cebidae</taxon>
        <taxon>Callitrichinae</taxon>
        <taxon>Saguinus</taxon>
    </lineage>
</organism>
<sequence length="75" mass="8220">GAEPMVSKDRWSARAHKQVPNSETSSLPIRKMPGKVLPWELASKALPMLSGSIGLVSWRGDLLSRTPLTGQRQPK</sequence>
<evidence type="ECO:0000313" key="2">
    <source>
        <dbReference type="EMBL" id="KAK2115091.1"/>
    </source>
</evidence>
<accession>A0ABQ9W0E0</accession>
<dbReference type="Proteomes" id="UP001266305">
    <property type="component" value="Unassembled WGS sequence"/>
</dbReference>
<keyword evidence="3" id="KW-1185">Reference proteome</keyword>
<gene>
    <name evidence="2" type="ORF">P7K49_005717</name>
</gene>
<proteinExistence type="predicted"/>
<feature type="compositionally biased region" description="Basic and acidic residues" evidence="1">
    <location>
        <begin position="1"/>
        <end position="12"/>
    </location>
</feature>
<name>A0ABQ9W0E0_SAGOE</name>